<comment type="caution">
    <text evidence="2">The sequence shown here is derived from an EMBL/GenBank/DDBJ whole genome shotgun (WGS) entry which is preliminary data.</text>
</comment>
<keyword evidence="2" id="KW-0012">Acyltransferase</keyword>
<protein>
    <submittedName>
        <fullName evidence="2">Acyltransferase</fullName>
    </submittedName>
</protein>
<dbReference type="STRING" id="59750.AWC31_29040"/>
<dbReference type="GO" id="GO:0008610">
    <property type="term" value="P:lipid biosynthetic process"/>
    <property type="evidence" value="ECO:0007669"/>
    <property type="project" value="UniProtKB-ARBA"/>
</dbReference>
<dbReference type="PATRIC" id="fig|59750.3.peg.4525"/>
<gene>
    <name evidence="2" type="ORF">AFM11_06635</name>
</gene>
<dbReference type="Pfam" id="PF00668">
    <property type="entry name" value="Condensation"/>
    <property type="match status" value="1"/>
</dbReference>
<dbReference type="InterPro" id="IPR001242">
    <property type="entry name" value="Condensation_dom"/>
</dbReference>
<reference evidence="2 3" key="1">
    <citation type="submission" date="2015-07" db="EMBL/GenBank/DDBJ databases">
        <title>A draft genome sequence of Mycobacterium wolinskyi.</title>
        <authorList>
            <person name="de Man T.J."/>
            <person name="Perry K.A."/>
            <person name="Coulliette A.D."/>
            <person name="Jensen B."/>
            <person name="Toney N.C."/>
            <person name="Limbago B.M."/>
            <person name="Noble-Wang J."/>
        </authorList>
    </citation>
    <scope>NUCLEOTIDE SEQUENCE [LARGE SCALE GENOMIC DNA]</scope>
    <source>
        <strain evidence="2 3">CDC_01</strain>
    </source>
</reference>
<sequence length="472" mass="51889">MFGIATIDEWEPSRGSVVCWHASPASCAKALQAPVNPVPPSYQQTQHLRRFADHAARGLDMSRLMIFTWDIPGKCDVRAMTYVLNAHLRRHDTYRSWFEFDDPDNIVRHTITDPADIAVAPQRHGDLSPAELREHILTTPDPRHWDGFRFGVIQRKDHFTFYASIAHLYIDPMIMGVLFGEIYMMYAALVQGAAPVQLPQAGSYEEYCLQQCEYTAALTPDSPEIRAWIDFAADNDGTLPAFPLPLGDLSVPCDGDTMTVSVLDSRQTERFESACVAGGARFSGGVFACAGLATQELTGADAFHVITPTDTRTTPTELVTTGWFTGLVPVSVPMPSMSFPEAAQAAQESFDTGTYLAKVPFDRVMQLAPPNRGIRSPRPGNFVMSFLDASVAPLSTVASSDLNFQIYNEGRASHQVSMWVTRLKHETVVTALFPGNSAARKSVGQFIETMRSVYARVADGRPTAAYAQNVAV</sequence>
<feature type="domain" description="Condensation" evidence="1">
    <location>
        <begin position="70"/>
        <end position="371"/>
    </location>
</feature>
<dbReference type="SUPFAM" id="SSF52777">
    <property type="entry name" value="CoA-dependent acyltransferases"/>
    <property type="match status" value="2"/>
</dbReference>
<dbReference type="GO" id="GO:0016746">
    <property type="term" value="F:acyltransferase activity"/>
    <property type="evidence" value="ECO:0007669"/>
    <property type="project" value="UniProtKB-KW"/>
</dbReference>
<evidence type="ECO:0000313" key="3">
    <source>
        <dbReference type="Proteomes" id="UP000070612"/>
    </source>
</evidence>
<evidence type="ECO:0000259" key="1">
    <source>
        <dbReference type="Pfam" id="PF00668"/>
    </source>
</evidence>
<accession>A0A132PST6</accession>
<dbReference type="EMBL" id="LGTW01000003">
    <property type="protein sequence ID" value="KWX25092.1"/>
    <property type="molecule type" value="Genomic_DNA"/>
</dbReference>
<dbReference type="AlphaFoldDB" id="A0A132PST6"/>
<dbReference type="RefSeq" id="WP_067845366.1">
    <property type="nucleotide sequence ID" value="NZ_LGTW01000003.1"/>
</dbReference>
<organism evidence="2 3">
    <name type="scientific">Mycolicibacterium wolinskyi</name>
    <dbReference type="NCBI Taxonomy" id="59750"/>
    <lineage>
        <taxon>Bacteria</taxon>
        <taxon>Bacillati</taxon>
        <taxon>Actinomycetota</taxon>
        <taxon>Actinomycetes</taxon>
        <taxon>Mycobacteriales</taxon>
        <taxon>Mycobacteriaceae</taxon>
        <taxon>Mycolicibacterium</taxon>
    </lineage>
</organism>
<keyword evidence="2" id="KW-0808">Transferase</keyword>
<proteinExistence type="predicted"/>
<evidence type="ECO:0000313" key="2">
    <source>
        <dbReference type="EMBL" id="KWX25092.1"/>
    </source>
</evidence>
<keyword evidence="3" id="KW-1185">Reference proteome</keyword>
<name>A0A132PST6_9MYCO</name>
<dbReference type="Gene3D" id="3.30.559.10">
    <property type="entry name" value="Chloramphenicol acetyltransferase-like domain"/>
    <property type="match status" value="1"/>
</dbReference>
<dbReference type="Proteomes" id="UP000070612">
    <property type="component" value="Unassembled WGS sequence"/>
</dbReference>
<dbReference type="Gene3D" id="3.30.559.30">
    <property type="entry name" value="Nonribosomal peptide synthetase, condensation domain"/>
    <property type="match status" value="1"/>
</dbReference>
<dbReference type="InterPro" id="IPR023213">
    <property type="entry name" value="CAT-like_dom_sf"/>
</dbReference>